<keyword evidence="1" id="KW-0812">Transmembrane</keyword>
<reference evidence="2 3" key="1">
    <citation type="submission" date="2017-03" db="EMBL/GenBank/DDBJ databases">
        <authorList>
            <person name="Afonso C.L."/>
            <person name="Miller P.J."/>
            <person name="Scott M.A."/>
            <person name="Spackman E."/>
            <person name="Goraichik I."/>
            <person name="Dimitrov K.M."/>
            <person name="Suarez D.L."/>
            <person name="Swayne D.E."/>
        </authorList>
    </citation>
    <scope>NUCLEOTIDE SEQUENCE [LARGE SCALE GENOMIC DNA]</scope>
    <source>
        <strain evidence="2 3">CECT 7450</strain>
    </source>
</reference>
<evidence type="ECO:0000313" key="2">
    <source>
        <dbReference type="EMBL" id="SLN63984.1"/>
    </source>
</evidence>
<dbReference type="RefSeq" id="WP_085807047.1">
    <property type="nucleotide sequence ID" value="NZ_FWFX01000012.1"/>
</dbReference>
<name>A0A1X6ZZ39_9RHOB</name>
<feature type="transmembrane region" description="Helical" evidence="1">
    <location>
        <begin position="43"/>
        <end position="62"/>
    </location>
</feature>
<keyword evidence="3" id="KW-1185">Reference proteome</keyword>
<gene>
    <name evidence="2" type="ORF">ROA7450_03367</name>
</gene>
<sequence length="74" mass="8114">MILILRVFGWLGIASSGFNAAIKLFANDEAVRRYAGIDRDLDLNISIAAFCLLFLALASILAEVRALNKTETNQ</sequence>
<accession>A0A1X6ZZ39</accession>
<proteinExistence type="predicted"/>
<dbReference type="AlphaFoldDB" id="A0A1X6ZZ39"/>
<dbReference type="Proteomes" id="UP000193061">
    <property type="component" value="Unassembled WGS sequence"/>
</dbReference>
<protein>
    <submittedName>
        <fullName evidence="2">Uncharacterized protein</fullName>
    </submittedName>
</protein>
<evidence type="ECO:0000256" key="1">
    <source>
        <dbReference type="SAM" id="Phobius"/>
    </source>
</evidence>
<keyword evidence="1" id="KW-0472">Membrane</keyword>
<organism evidence="2 3">
    <name type="scientific">Roseovarius albus</name>
    <dbReference type="NCBI Taxonomy" id="1247867"/>
    <lineage>
        <taxon>Bacteria</taxon>
        <taxon>Pseudomonadati</taxon>
        <taxon>Pseudomonadota</taxon>
        <taxon>Alphaproteobacteria</taxon>
        <taxon>Rhodobacterales</taxon>
        <taxon>Roseobacteraceae</taxon>
        <taxon>Roseovarius</taxon>
    </lineage>
</organism>
<evidence type="ECO:0000313" key="3">
    <source>
        <dbReference type="Proteomes" id="UP000193061"/>
    </source>
</evidence>
<keyword evidence="1" id="KW-1133">Transmembrane helix</keyword>
<dbReference type="EMBL" id="FWFX01000012">
    <property type="protein sequence ID" value="SLN63984.1"/>
    <property type="molecule type" value="Genomic_DNA"/>
</dbReference>